<sequence>MGDTNTAGMGPSNVGRNDASTVADAIRMIESYETVDGMVFYDAENPLAWMLSDHVVDLDSSA</sequence>
<evidence type="ECO:0000313" key="1">
    <source>
        <dbReference type="EMBL" id="TKR28362.1"/>
    </source>
</evidence>
<dbReference type="AlphaFoldDB" id="A0A4U5JG30"/>
<dbReference type="Proteomes" id="UP000308037">
    <property type="component" value="Unassembled WGS sequence"/>
</dbReference>
<proteinExistence type="predicted"/>
<name>A0A4U5JG30_9EURY</name>
<dbReference type="InterPro" id="IPR055755">
    <property type="entry name" value="DUF7331"/>
</dbReference>
<evidence type="ECO:0000313" key="2">
    <source>
        <dbReference type="Proteomes" id="UP000308037"/>
    </source>
</evidence>
<dbReference type="EMBL" id="QKNX01000001">
    <property type="protein sequence ID" value="TKR28362.1"/>
    <property type="molecule type" value="Genomic_DNA"/>
</dbReference>
<dbReference type="Pfam" id="PF24018">
    <property type="entry name" value="DUF7331"/>
    <property type="match status" value="1"/>
</dbReference>
<comment type="caution">
    <text evidence="1">The sequence shown here is derived from an EMBL/GenBank/DDBJ whole genome shotgun (WGS) entry which is preliminary data.</text>
</comment>
<gene>
    <name evidence="1" type="ORF">DM868_04675</name>
</gene>
<dbReference type="OrthoDB" id="198267at2157"/>
<protein>
    <submittedName>
        <fullName evidence="1">Uncharacterized protein</fullName>
    </submittedName>
</protein>
<reference evidence="1 2" key="1">
    <citation type="submission" date="2019-04" db="EMBL/GenBank/DDBJ databases">
        <title>Natronomonas sp. F20-122 a newhaloarchaeon isolated from a saline saltern of Isla Bacuta, Huelva, Spain.</title>
        <authorList>
            <person name="Duran-Viseras A."/>
            <person name="Sanchez-Porro C."/>
            <person name="Ventosa A."/>
        </authorList>
    </citation>
    <scope>NUCLEOTIDE SEQUENCE [LARGE SCALE GENOMIC DNA]</scope>
    <source>
        <strain evidence="1 2">F20-122</strain>
    </source>
</reference>
<keyword evidence="2" id="KW-1185">Reference proteome</keyword>
<dbReference type="RefSeq" id="WP_137275663.1">
    <property type="nucleotide sequence ID" value="NZ_QKNX01000001.1"/>
</dbReference>
<accession>A0A4U5JG30</accession>
<organism evidence="1 2">
    <name type="scientific">Natronomonas salsuginis</name>
    <dbReference type="NCBI Taxonomy" id="2217661"/>
    <lineage>
        <taxon>Archaea</taxon>
        <taxon>Methanobacteriati</taxon>
        <taxon>Methanobacteriota</taxon>
        <taxon>Stenosarchaea group</taxon>
        <taxon>Halobacteria</taxon>
        <taxon>Halobacteriales</taxon>
        <taxon>Natronomonadaceae</taxon>
        <taxon>Natronomonas</taxon>
    </lineage>
</organism>